<evidence type="ECO:0000313" key="2">
    <source>
        <dbReference type="Proteomes" id="UP000050920"/>
    </source>
</evidence>
<name>A0A0R2NHN3_9LACO</name>
<keyword evidence="2" id="KW-1185">Reference proteome</keyword>
<dbReference type="AlphaFoldDB" id="A0A0R2NHN3"/>
<protein>
    <submittedName>
        <fullName evidence="1">Uncharacterized protein</fullName>
    </submittedName>
</protein>
<sequence>MAEYDPAAVTPWPDIYKKINEPSSNHDYQKFGVLTDLLTINTDQAHWDELNYWLDRFYGTSLVPLINRWLLTALTQLNYQDHIELPLEARSTVVIHDCDLAGHGTTQVRLWFPISPAEYNQLNSNLLFDNGDHFNVVMERLLNQILHGQTLNYQLTDRQKLIWQAAKSGGAVITVKELIHLRHQ</sequence>
<organism evidence="1 2">
    <name type="scientific">Lactiplantibacillus fabifermentans DSM 21115</name>
    <dbReference type="NCBI Taxonomy" id="1413187"/>
    <lineage>
        <taxon>Bacteria</taxon>
        <taxon>Bacillati</taxon>
        <taxon>Bacillota</taxon>
        <taxon>Bacilli</taxon>
        <taxon>Lactobacillales</taxon>
        <taxon>Lactobacillaceae</taxon>
        <taxon>Lactiplantibacillus</taxon>
    </lineage>
</organism>
<comment type="caution">
    <text evidence="1">The sequence shown here is derived from an EMBL/GenBank/DDBJ whole genome shotgun (WGS) entry which is preliminary data.</text>
</comment>
<reference evidence="1 2" key="1">
    <citation type="journal article" date="2015" name="Genome Announc.">
        <title>Expanding the biotechnology potential of lactobacilli through comparative genomics of 213 strains and associated genera.</title>
        <authorList>
            <person name="Sun Z."/>
            <person name="Harris H.M."/>
            <person name="McCann A."/>
            <person name="Guo C."/>
            <person name="Argimon S."/>
            <person name="Zhang W."/>
            <person name="Yang X."/>
            <person name="Jeffery I.B."/>
            <person name="Cooney J.C."/>
            <person name="Kagawa T.F."/>
            <person name="Liu W."/>
            <person name="Song Y."/>
            <person name="Salvetti E."/>
            <person name="Wrobel A."/>
            <person name="Rasinkangas P."/>
            <person name="Parkhill J."/>
            <person name="Rea M.C."/>
            <person name="O'Sullivan O."/>
            <person name="Ritari J."/>
            <person name="Douillard F.P."/>
            <person name="Paul Ross R."/>
            <person name="Yang R."/>
            <person name="Briner A.E."/>
            <person name="Felis G.E."/>
            <person name="de Vos W.M."/>
            <person name="Barrangou R."/>
            <person name="Klaenhammer T.R."/>
            <person name="Caufield P.W."/>
            <person name="Cui Y."/>
            <person name="Zhang H."/>
            <person name="O'Toole P.W."/>
        </authorList>
    </citation>
    <scope>NUCLEOTIDE SEQUENCE [LARGE SCALE GENOMIC DNA]</scope>
    <source>
        <strain evidence="1 2">DSM 21115</strain>
    </source>
</reference>
<dbReference type="Proteomes" id="UP000050920">
    <property type="component" value="Unassembled WGS sequence"/>
</dbReference>
<evidence type="ECO:0000313" key="1">
    <source>
        <dbReference type="EMBL" id="KRO24107.1"/>
    </source>
</evidence>
<gene>
    <name evidence="1" type="ORF">DY78_GL001689</name>
</gene>
<accession>A0A0R2NHN3</accession>
<dbReference type="EMBL" id="AYGX02000164">
    <property type="protein sequence ID" value="KRO24107.1"/>
    <property type="molecule type" value="Genomic_DNA"/>
</dbReference>
<proteinExistence type="predicted"/>
<dbReference type="RefSeq" id="WP_024624786.1">
    <property type="nucleotide sequence ID" value="NZ_AYGX02000164.1"/>
</dbReference>